<dbReference type="Proteomes" id="UP001187192">
    <property type="component" value="Unassembled WGS sequence"/>
</dbReference>
<proteinExistence type="predicted"/>
<evidence type="ECO:0000256" key="1">
    <source>
        <dbReference type="SAM" id="MobiDB-lite"/>
    </source>
</evidence>
<feature type="compositionally biased region" description="Pro residues" evidence="1">
    <location>
        <begin position="29"/>
        <end position="39"/>
    </location>
</feature>
<keyword evidence="3" id="KW-1185">Reference proteome</keyword>
<dbReference type="AlphaFoldDB" id="A0AA88J1G7"/>
<gene>
    <name evidence="2" type="ORF">TIFTF001_029383</name>
</gene>
<organism evidence="2 3">
    <name type="scientific">Ficus carica</name>
    <name type="common">Common fig</name>
    <dbReference type="NCBI Taxonomy" id="3494"/>
    <lineage>
        <taxon>Eukaryota</taxon>
        <taxon>Viridiplantae</taxon>
        <taxon>Streptophyta</taxon>
        <taxon>Embryophyta</taxon>
        <taxon>Tracheophyta</taxon>
        <taxon>Spermatophyta</taxon>
        <taxon>Magnoliopsida</taxon>
        <taxon>eudicotyledons</taxon>
        <taxon>Gunneridae</taxon>
        <taxon>Pentapetalae</taxon>
        <taxon>rosids</taxon>
        <taxon>fabids</taxon>
        <taxon>Rosales</taxon>
        <taxon>Moraceae</taxon>
        <taxon>Ficeae</taxon>
        <taxon>Ficus</taxon>
    </lineage>
</organism>
<reference evidence="2" key="1">
    <citation type="submission" date="2023-07" db="EMBL/GenBank/DDBJ databases">
        <title>draft genome sequence of fig (Ficus carica).</title>
        <authorList>
            <person name="Takahashi T."/>
            <person name="Nishimura K."/>
        </authorList>
    </citation>
    <scope>NUCLEOTIDE SEQUENCE</scope>
</reference>
<dbReference type="EMBL" id="BTGU01000097">
    <property type="protein sequence ID" value="GMN60289.1"/>
    <property type="molecule type" value="Genomic_DNA"/>
</dbReference>
<comment type="caution">
    <text evidence="2">The sequence shown here is derived from an EMBL/GenBank/DDBJ whole genome shotgun (WGS) entry which is preliminary data.</text>
</comment>
<feature type="region of interest" description="Disordered" evidence="1">
    <location>
        <begin position="24"/>
        <end position="58"/>
    </location>
</feature>
<accession>A0AA88J1G7</accession>
<evidence type="ECO:0000313" key="2">
    <source>
        <dbReference type="EMBL" id="GMN60289.1"/>
    </source>
</evidence>
<dbReference type="Gramene" id="FCD_00016850-RA">
    <property type="protein sequence ID" value="FCD_00016850-RA:cds"/>
    <property type="gene ID" value="FCD_00016850"/>
</dbReference>
<sequence length="58" mass="6412">MEKKNSYLPRLVFPILLPPPLSPWSRQHPLPPPSPPSPLPSGAAPVSSTWPLHPRRST</sequence>
<protein>
    <submittedName>
        <fullName evidence="2">Uncharacterized protein</fullName>
    </submittedName>
</protein>
<name>A0AA88J1G7_FICCA</name>
<evidence type="ECO:0000313" key="3">
    <source>
        <dbReference type="Proteomes" id="UP001187192"/>
    </source>
</evidence>